<accession>A0ABX0GV25</accession>
<name>A0ABX0GV25_9ACTN</name>
<feature type="transmembrane region" description="Helical" evidence="1">
    <location>
        <begin position="107"/>
        <end position="126"/>
    </location>
</feature>
<feature type="domain" description="DUF1980" evidence="2">
    <location>
        <begin position="173"/>
        <end position="261"/>
    </location>
</feature>
<comment type="caution">
    <text evidence="3">The sequence shown here is derived from an EMBL/GenBank/DDBJ whole genome shotgun (WGS) entry which is preliminary data.</text>
</comment>
<sequence>MVAAVNREAQSIVVTLLGGALLRISLSDLFMRYVKEAMQPFLIASAIVLLVIGLYPVVSELLWPRKAVAGAADASELSAAGEGAATLVETGTAVHEGHGHEHGGPRIAWLLLLPVLAIFLVAPPALGSYAASRSSVAVPESTNSNLAALPEGEVPLTLVEYANRAVWDDGRTLQGRTLELTGFVTPATDGKSWFVTRMMMSCCAADASAVLVEVQGEPAPEKDTWVTVRGTYTTYAGAKEAGAAVIAAASVEQVDQPADPYEG</sequence>
<keyword evidence="1" id="KW-0472">Membrane</keyword>
<evidence type="ECO:0000259" key="2">
    <source>
        <dbReference type="Pfam" id="PF21537"/>
    </source>
</evidence>
<keyword evidence="1" id="KW-0812">Transmembrane</keyword>
<dbReference type="PANTHER" id="PTHR40047:SF1">
    <property type="entry name" value="UPF0703 PROTEIN YCGQ"/>
    <property type="match status" value="1"/>
</dbReference>
<dbReference type="InterPro" id="IPR048447">
    <property type="entry name" value="DUF1980_C"/>
</dbReference>
<reference evidence="3 4" key="1">
    <citation type="submission" date="2020-03" db="EMBL/GenBank/DDBJ databases">
        <title>Two novel Motilibacter sp.</title>
        <authorList>
            <person name="Liu S."/>
        </authorList>
    </citation>
    <scope>NUCLEOTIDE SEQUENCE [LARGE SCALE GENOMIC DNA]</scope>
    <source>
        <strain evidence="3 4">E257</strain>
    </source>
</reference>
<keyword evidence="1" id="KW-1133">Transmembrane helix</keyword>
<proteinExistence type="predicted"/>
<feature type="transmembrane region" description="Helical" evidence="1">
    <location>
        <begin position="41"/>
        <end position="58"/>
    </location>
</feature>
<dbReference type="InterPro" id="IPR015402">
    <property type="entry name" value="DUF1980"/>
</dbReference>
<dbReference type="EMBL" id="JAANNP010000010">
    <property type="protein sequence ID" value="NHC14771.1"/>
    <property type="molecule type" value="Genomic_DNA"/>
</dbReference>
<keyword evidence="4" id="KW-1185">Reference proteome</keyword>
<dbReference type="Proteomes" id="UP000800981">
    <property type="component" value="Unassembled WGS sequence"/>
</dbReference>
<evidence type="ECO:0000313" key="4">
    <source>
        <dbReference type="Proteomes" id="UP000800981"/>
    </source>
</evidence>
<dbReference type="Pfam" id="PF21537">
    <property type="entry name" value="DUF1980_C"/>
    <property type="match status" value="1"/>
</dbReference>
<evidence type="ECO:0000313" key="3">
    <source>
        <dbReference type="EMBL" id="NHC14771.1"/>
    </source>
</evidence>
<dbReference type="InterPro" id="IPR052955">
    <property type="entry name" value="UPF0703_membrane_permease"/>
</dbReference>
<protein>
    <submittedName>
        <fullName evidence="3">TIGR03943 family protein</fullName>
    </submittedName>
</protein>
<dbReference type="NCBIfam" id="TIGR03943">
    <property type="entry name" value="TIGR03943 family putative permease subunit"/>
    <property type="match status" value="1"/>
</dbReference>
<gene>
    <name evidence="3" type="ORF">G9H71_13360</name>
</gene>
<dbReference type="PANTHER" id="PTHR40047">
    <property type="entry name" value="UPF0703 PROTEIN YCGQ"/>
    <property type="match status" value="1"/>
</dbReference>
<organism evidence="3 4">
    <name type="scientific">Motilibacter deserti</name>
    <dbReference type="NCBI Taxonomy" id="2714956"/>
    <lineage>
        <taxon>Bacteria</taxon>
        <taxon>Bacillati</taxon>
        <taxon>Actinomycetota</taxon>
        <taxon>Actinomycetes</taxon>
        <taxon>Motilibacterales</taxon>
        <taxon>Motilibacteraceae</taxon>
        <taxon>Motilibacter</taxon>
    </lineage>
</organism>
<evidence type="ECO:0000256" key="1">
    <source>
        <dbReference type="SAM" id="Phobius"/>
    </source>
</evidence>